<reference evidence="6" key="4">
    <citation type="submission" date="2025-09" db="UniProtKB">
        <authorList>
            <consortium name="Ensembl"/>
        </authorList>
    </citation>
    <scope>IDENTIFICATION</scope>
</reference>
<evidence type="ECO:0000256" key="5">
    <source>
        <dbReference type="SAM" id="Phobius"/>
    </source>
</evidence>
<evidence type="ECO:0000256" key="2">
    <source>
        <dbReference type="ARBA" id="ARBA00022692"/>
    </source>
</evidence>
<protein>
    <submittedName>
        <fullName evidence="6">Uncharacterized protein</fullName>
    </submittedName>
</protein>
<evidence type="ECO:0000256" key="3">
    <source>
        <dbReference type="ARBA" id="ARBA00022989"/>
    </source>
</evidence>
<name>H2Y347_CIOIN</name>
<dbReference type="InterPro" id="IPR005178">
    <property type="entry name" value="Ostalpha/TMEM184C"/>
</dbReference>
<dbReference type="HOGENOM" id="CLU_2066646_0_0_1"/>
<evidence type="ECO:0000313" key="7">
    <source>
        <dbReference type="Proteomes" id="UP000008144"/>
    </source>
</evidence>
<sequence length="119" mass="13286">MTVVFESWGAGGVVFLAIPPILLVIMLAIYFEEIHYILLKSNSKDLRNSLLWILGSYPAVLLVGTVAVFTPRSLVVLSFISEIYLAYAEYKYFYLIITFAGGTKSFVDKTTHIDVGLNN</sequence>
<reference evidence="6" key="3">
    <citation type="submission" date="2025-08" db="UniProtKB">
        <authorList>
            <consortium name="Ensembl"/>
        </authorList>
    </citation>
    <scope>IDENTIFICATION</scope>
</reference>
<evidence type="ECO:0000313" key="6">
    <source>
        <dbReference type="Ensembl" id="ENSCINP00000036332.1"/>
    </source>
</evidence>
<reference evidence="6" key="2">
    <citation type="journal article" date="2008" name="Genome Biol.">
        <title>Improved genome assembly and evidence-based global gene model set for the chordate Ciona intestinalis: new insight into intron and operon populations.</title>
        <authorList>
            <person name="Satou Y."/>
            <person name="Mineta K."/>
            <person name="Ogasawara M."/>
            <person name="Sasakura Y."/>
            <person name="Shoguchi E."/>
            <person name="Ueno K."/>
            <person name="Yamada L."/>
            <person name="Matsumoto J."/>
            <person name="Wasserscheid J."/>
            <person name="Dewar K."/>
            <person name="Wiley G.B."/>
            <person name="Macmil S.L."/>
            <person name="Roe B.A."/>
            <person name="Zeller R.W."/>
            <person name="Hastings K.E."/>
            <person name="Lemaire P."/>
            <person name="Lindquist E."/>
            <person name="Endo T."/>
            <person name="Hotta K."/>
            <person name="Inaba K."/>
        </authorList>
    </citation>
    <scope>NUCLEOTIDE SEQUENCE [LARGE SCALE GENOMIC DNA]</scope>
    <source>
        <strain evidence="6">wild type</strain>
    </source>
</reference>
<dbReference type="EMBL" id="EAAA01003000">
    <property type="status" value="NOT_ANNOTATED_CDS"/>
    <property type="molecule type" value="Genomic_DNA"/>
</dbReference>
<feature type="transmembrane region" description="Helical" evidence="5">
    <location>
        <begin position="51"/>
        <end position="70"/>
    </location>
</feature>
<keyword evidence="2 5" id="KW-0812">Transmembrane</keyword>
<evidence type="ECO:0000256" key="4">
    <source>
        <dbReference type="ARBA" id="ARBA00023136"/>
    </source>
</evidence>
<accession>H2Y347</accession>
<feature type="transmembrane region" description="Helical" evidence="5">
    <location>
        <begin position="12"/>
        <end position="31"/>
    </location>
</feature>
<dbReference type="GeneTree" id="ENSGT00940000167951"/>
<dbReference type="Proteomes" id="UP000008144">
    <property type="component" value="Chromosome 9"/>
</dbReference>
<keyword evidence="7" id="KW-1185">Reference proteome</keyword>
<dbReference type="Ensembl" id="ENSCINT00000033440.1">
    <property type="protein sequence ID" value="ENSCINP00000036332.1"/>
    <property type="gene ID" value="ENSCING00000022836.1"/>
</dbReference>
<organism evidence="6 7">
    <name type="scientific">Ciona intestinalis</name>
    <name type="common">Transparent sea squirt</name>
    <name type="synonym">Ascidia intestinalis</name>
    <dbReference type="NCBI Taxonomy" id="7719"/>
    <lineage>
        <taxon>Eukaryota</taxon>
        <taxon>Metazoa</taxon>
        <taxon>Chordata</taxon>
        <taxon>Tunicata</taxon>
        <taxon>Ascidiacea</taxon>
        <taxon>Phlebobranchia</taxon>
        <taxon>Cionidae</taxon>
        <taxon>Ciona</taxon>
    </lineage>
</organism>
<dbReference type="AlphaFoldDB" id="H2Y347"/>
<keyword evidence="4 5" id="KW-0472">Membrane</keyword>
<dbReference type="InParanoid" id="H2Y347"/>
<reference evidence="7" key="1">
    <citation type="journal article" date="2002" name="Science">
        <title>The draft genome of Ciona intestinalis: insights into chordate and vertebrate origins.</title>
        <authorList>
            <person name="Dehal P."/>
            <person name="Satou Y."/>
            <person name="Campbell R.K."/>
            <person name="Chapman J."/>
            <person name="Degnan B."/>
            <person name="De Tomaso A."/>
            <person name="Davidson B."/>
            <person name="Di Gregorio A."/>
            <person name="Gelpke M."/>
            <person name="Goodstein D.M."/>
            <person name="Harafuji N."/>
            <person name="Hastings K.E."/>
            <person name="Ho I."/>
            <person name="Hotta K."/>
            <person name="Huang W."/>
            <person name="Kawashima T."/>
            <person name="Lemaire P."/>
            <person name="Martinez D."/>
            <person name="Meinertzhagen I.A."/>
            <person name="Necula S."/>
            <person name="Nonaka M."/>
            <person name="Putnam N."/>
            <person name="Rash S."/>
            <person name="Saiga H."/>
            <person name="Satake M."/>
            <person name="Terry A."/>
            <person name="Yamada L."/>
            <person name="Wang H.G."/>
            <person name="Awazu S."/>
            <person name="Azumi K."/>
            <person name="Boore J."/>
            <person name="Branno M."/>
            <person name="Chin-Bow S."/>
            <person name="DeSantis R."/>
            <person name="Doyle S."/>
            <person name="Francino P."/>
            <person name="Keys D.N."/>
            <person name="Haga S."/>
            <person name="Hayashi H."/>
            <person name="Hino K."/>
            <person name="Imai K.S."/>
            <person name="Inaba K."/>
            <person name="Kano S."/>
            <person name="Kobayashi K."/>
            <person name="Kobayashi M."/>
            <person name="Lee B.I."/>
            <person name="Makabe K.W."/>
            <person name="Manohar C."/>
            <person name="Matassi G."/>
            <person name="Medina M."/>
            <person name="Mochizuki Y."/>
            <person name="Mount S."/>
            <person name="Morishita T."/>
            <person name="Miura S."/>
            <person name="Nakayama A."/>
            <person name="Nishizaka S."/>
            <person name="Nomoto H."/>
            <person name="Ohta F."/>
            <person name="Oishi K."/>
            <person name="Rigoutsos I."/>
            <person name="Sano M."/>
            <person name="Sasaki A."/>
            <person name="Sasakura Y."/>
            <person name="Shoguchi E."/>
            <person name="Shin-i T."/>
            <person name="Spagnuolo A."/>
            <person name="Stainier D."/>
            <person name="Suzuki M.M."/>
            <person name="Tassy O."/>
            <person name="Takatori N."/>
            <person name="Tokuoka M."/>
            <person name="Yagi K."/>
            <person name="Yoshizaki F."/>
            <person name="Wada S."/>
            <person name="Zhang C."/>
            <person name="Hyatt P.D."/>
            <person name="Larimer F."/>
            <person name="Detter C."/>
            <person name="Doggett N."/>
            <person name="Glavina T."/>
            <person name="Hawkins T."/>
            <person name="Richardson P."/>
            <person name="Lucas S."/>
            <person name="Kohara Y."/>
            <person name="Levine M."/>
            <person name="Satoh N."/>
            <person name="Rokhsar D.S."/>
        </authorList>
    </citation>
    <scope>NUCLEOTIDE SEQUENCE [LARGE SCALE GENOMIC DNA]</scope>
</reference>
<comment type="subcellular location">
    <subcellularLocation>
        <location evidence="1">Membrane</location>
        <topology evidence="1">Multi-pass membrane protein</topology>
    </subcellularLocation>
</comment>
<dbReference type="Pfam" id="PF03619">
    <property type="entry name" value="Solute_trans_a"/>
    <property type="match status" value="1"/>
</dbReference>
<evidence type="ECO:0000256" key="1">
    <source>
        <dbReference type="ARBA" id="ARBA00004141"/>
    </source>
</evidence>
<proteinExistence type="predicted"/>
<keyword evidence="3 5" id="KW-1133">Transmembrane helix</keyword>
<dbReference type="GO" id="GO:0016020">
    <property type="term" value="C:membrane"/>
    <property type="evidence" value="ECO:0007669"/>
    <property type="project" value="UniProtKB-SubCell"/>
</dbReference>